<dbReference type="GO" id="GO:0015031">
    <property type="term" value="P:protein transport"/>
    <property type="evidence" value="ECO:0007669"/>
    <property type="project" value="UniProtKB-KW"/>
</dbReference>
<evidence type="ECO:0000256" key="6">
    <source>
        <dbReference type="SAM" id="MobiDB-lite"/>
    </source>
</evidence>
<evidence type="ECO:0000313" key="8">
    <source>
        <dbReference type="EMBL" id="CAE0676493.1"/>
    </source>
</evidence>
<dbReference type="InterPro" id="IPR000979">
    <property type="entry name" value="Phosphodiesterase_MJ0936/Vps29"/>
</dbReference>
<organism evidence="8">
    <name type="scientific">Lotharella globosa</name>
    <dbReference type="NCBI Taxonomy" id="91324"/>
    <lineage>
        <taxon>Eukaryota</taxon>
        <taxon>Sar</taxon>
        <taxon>Rhizaria</taxon>
        <taxon>Cercozoa</taxon>
        <taxon>Chlorarachniophyceae</taxon>
        <taxon>Lotharella</taxon>
    </lineage>
</organism>
<dbReference type="Gene3D" id="3.60.21.10">
    <property type="match status" value="1"/>
</dbReference>
<dbReference type="InterPro" id="IPR024654">
    <property type="entry name" value="Calcineurin-like_PHP_lpxH"/>
</dbReference>
<evidence type="ECO:0000256" key="4">
    <source>
        <dbReference type="ARBA" id="ARBA00022927"/>
    </source>
</evidence>
<dbReference type="InterPro" id="IPR029052">
    <property type="entry name" value="Metallo-depent_PP-like"/>
</dbReference>
<dbReference type="CDD" id="cd07394">
    <property type="entry name" value="MPP_Vps29"/>
    <property type="match status" value="1"/>
</dbReference>
<feature type="domain" description="Calcineurin-like phosphoesterase" evidence="7">
    <location>
        <begin position="10"/>
        <end position="152"/>
    </location>
</feature>
<proteinExistence type="inferred from homology"/>
<dbReference type="FunFam" id="3.60.21.10:FF:000015">
    <property type="entry name" value="Vacuolar protein sorting-associated protein 29"/>
    <property type="match status" value="1"/>
</dbReference>
<feature type="compositionally biased region" description="Polar residues" evidence="6">
    <location>
        <begin position="183"/>
        <end position="192"/>
    </location>
</feature>
<evidence type="ECO:0000259" key="7">
    <source>
        <dbReference type="Pfam" id="PF12850"/>
    </source>
</evidence>
<sequence>MQDFGELVLVLGDLCIPNRRGKLPDEFKTLLVPGKIKHVLCTGNVCSKSMDQYLRNLVVGNASNVHIVKGDMDDNKDYPEEKVVTIGGFKIGLCHGHQLVPSAHVESLLNLQRKLDVDILITGNTHQRDIYANDKKFLINPGSVTGAPTFTGNSSVPSFILMAIKGNNVVTFVYELKFDPDTNQQKVSVSKSEFSKTDEDADKE</sequence>
<evidence type="ECO:0000256" key="1">
    <source>
        <dbReference type="ARBA" id="ARBA00005945"/>
    </source>
</evidence>
<comment type="similarity">
    <text evidence="1 5">Belongs to the VPS29 family.</text>
</comment>
<keyword evidence="3" id="KW-0813">Transport</keyword>
<dbReference type="EMBL" id="HBIV01039842">
    <property type="protein sequence ID" value="CAE0676493.1"/>
    <property type="molecule type" value="Transcribed_RNA"/>
</dbReference>
<evidence type="ECO:0000256" key="5">
    <source>
        <dbReference type="RuleBase" id="RU362040"/>
    </source>
</evidence>
<evidence type="ECO:0000256" key="3">
    <source>
        <dbReference type="ARBA" id="ARBA00022448"/>
    </source>
</evidence>
<feature type="region of interest" description="Disordered" evidence="6">
    <location>
        <begin position="183"/>
        <end position="204"/>
    </location>
</feature>
<dbReference type="SUPFAM" id="SSF56300">
    <property type="entry name" value="Metallo-dependent phosphatases"/>
    <property type="match status" value="1"/>
</dbReference>
<dbReference type="GO" id="GO:0030904">
    <property type="term" value="C:retromer complex"/>
    <property type="evidence" value="ECO:0007669"/>
    <property type="project" value="InterPro"/>
</dbReference>
<dbReference type="Pfam" id="PF12850">
    <property type="entry name" value="Metallophos_2"/>
    <property type="match status" value="1"/>
</dbReference>
<dbReference type="GO" id="GO:0005829">
    <property type="term" value="C:cytosol"/>
    <property type="evidence" value="ECO:0007669"/>
    <property type="project" value="GOC"/>
</dbReference>
<feature type="compositionally biased region" description="Basic and acidic residues" evidence="6">
    <location>
        <begin position="193"/>
        <end position="204"/>
    </location>
</feature>
<dbReference type="GO" id="GO:0042147">
    <property type="term" value="P:retrograde transport, endosome to Golgi"/>
    <property type="evidence" value="ECO:0007669"/>
    <property type="project" value="InterPro"/>
</dbReference>
<accession>A0A6V3RWQ2</accession>
<name>A0A6V3RWQ2_9EUKA</name>
<dbReference type="AlphaFoldDB" id="A0A6V3RWQ2"/>
<evidence type="ECO:0000256" key="2">
    <source>
        <dbReference type="ARBA" id="ARBA00017767"/>
    </source>
</evidence>
<dbReference type="GO" id="GO:0031410">
    <property type="term" value="C:cytoplasmic vesicle"/>
    <property type="evidence" value="ECO:0007669"/>
    <property type="project" value="UniProtKB-ARBA"/>
</dbReference>
<protein>
    <recommendedName>
        <fullName evidence="2 5">Vacuolar protein sorting-associated protein 29</fullName>
    </recommendedName>
</protein>
<gene>
    <name evidence="8" type="ORF">LGLO00237_LOCUS28271</name>
</gene>
<dbReference type="PANTHER" id="PTHR11124">
    <property type="entry name" value="VACUOLAR SORTING PROTEIN VPS29"/>
    <property type="match status" value="1"/>
</dbReference>
<reference evidence="8" key="1">
    <citation type="submission" date="2021-01" db="EMBL/GenBank/DDBJ databases">
        <authorList>
            <person name="Corre E."/>
            <person name="Pelletier E."/>
            <person name="Niang G."/>
            <person name="Scheremetjew M."/>
            <person name="Finn R."/>
            <person name="Kale V."/>
            <person name="Holt S."/>
            <person name="Cochrane G."/>
            <person name="Meng A."/>
            <person name="Brown T."/>
            <person name="Cohen L."/>
        </authorList>
    </citation>
    <scope>NUCLEOTIDE SEQUENCE</scope>
    <source>
        <strain evidence="8">CCCM811</strain>
    </source>
</reference>
<keyword evidence="4" id="KW-0653">Protein transport</keyword>
<dbReference type="InterPro" id="IPR028661">
    <property type="entry name" value="Vps29"/>
</dbReference>
<dbReference type="NCBIfam" id="TIGR00040">
    <property type="entry name" value="yfcE"/>
    <property type="match status" value="1"/>
</dbReference>